<comment type="caution">
    <text evidence="2">The sequence shown here is derived from an EMBL/GenBank/DDBJ whole genome shotgun (WGS) entry which is preliminary data.</text>
</comment>
<keyword evidence="1" id="KW-0472">Membrane</keyword>
<keyword evidence="3" id="KW-1185">Reference proteome</keyword>
<protein>
    <submittedName>
        <fullName evidence="2">Uncharacterized protein</fullName>
    </submittedName>
</protein>
<organism evidence="2 3">
    <name type="scientific">Mycena albidolilacea</name>
    <dbReference type="NCBI Taxonomy" id="1033008"/>
    <lineage>
        <taxon>Eukaryota</taxon>
        <taxon>Fungi</taxon>
        <taxon>Dikarya</taxon>
        <taxon>Basidiomycota</taxon>
        <taxon>Agaricomycotina</taxon>
        <taxon>Agaricomycetes</taxon>
        <taxon>Agaricomycetidae</taxon>
        <taxon>Agaricales</taxon>
        <taxon>Marasmiineae</taxon>
        <taxon>Mycenaceae</taxon>
        <taxon>Mycena</taxon>
    </lineage>
</organism>
<dbReference type="Proteomes" id="UP001218218">
    <property type="component" value="Unassembled WGS sequence"/>
</dbReference>
<dbReference type="AlphaFoldDB" id="A0AAD6YX23"/>
<reference evidence="2" key="1">
    <citation type="submission" date="2023-03" db="EMBL/GenBank/DDBJ databases">
        <title>Massive genome expansion in bonnet fungi (Mycena s.s.) driven by repeated elements and novel gene families across ecological guilds.</title>
        <authorList>
            <consortium name="Lawrence Berkeley National Laboratory"/>
            <person name="Harder C.B."/>
            <person name="Miyauchi S."/>
            <person name="Viragh M."/>
            <person name="Kuo A."/>
            <person name="Thoen E."/>
            <person name="Andreopoulos B."/>
            <person name="Lu D."/>
            <person name="Skrede I."/>
            <person name="Drula E."/>
            <person name="Henrissat B."/>
            <person name="Morin E."/>
            <person name="Kohler A."/>
            <person name="Barry K."/>
            <person name="LaButti K."/>
            <person name="Morin E."/>
            <person name="Salamov A."/>
            <person name="Lipzen A."/>
            <person name="Mereny Z."/>
            <person name="Hegedus B."/>
            <person name="Baldrian P."/>
            <person name="Stursova M."/>
            <person name="Weitz H."/>
            <person name="Taylor A."/>
            <person name="Grigoriev I.V."/>
            <person name="Nagy L.G."/>
            <person name="Martin F."/>
            <person name="Kauserud H."/>
        </authorList>
    </citation>
    <scope>NUCLEOTIDE SEQUENCE</scope>
    <source>
        <strain evidence="2">CBHHK002</strain>
    </source>
</reference>
<gene>
    <name evidence="2" type="ORF">DFH08DRAFT_1090417</name>
</gene>
<evidence type="ECO:0000256" key="1">
    <source>
        <dbReference type="SAM" id="Phobius"/>
    </source>
</evidence>
<accession>A0AAD6YX23</accession>
<dbReference type="EMBL" id="JARIHO010000150">
    <property type="protein sequence ID" value="KAJ7300865.1"/>
    <property type="molecule type" value="Genomic_DNA"/>
</dbReference>
<evidence type="ECO:0000313" key="3">
    <source>
        <dbReference type="Proteomes" id="UP001218218"/>
    </source>
</evidence>
<name>A0AAD6YX23_9AGAR</name>
<sequence>MPSLPEASRSLLAADSAVNLTSWVVAGGVLLIGAGGFHYASPPAPHACSLRSHGRRRKNIPQTVENGALSASDVHTRKTFFSLQLKLFTIRQASLRSSLSHYATFCDILKGRTFSPLRCVHDVRELGTHIKILKESQIREIALRRLVT</sequence>
<proteinExistence type="predicted"/>
<keyword evidence="1" id="KW-1133">Transmembrane helix</keyword>
<keyword evidence="1" id="KW-0812">Transmembrane</keyword>
<evidence type="ECO:0000313" key="2">
    <source>
        <dbReference type="EMBL" id="KAJ7300865.1"/>
    </source>
</evidence>
<feature type="transmembrane region" description="Helical" evidence="1">
    <location>
        <begin position="20"/>
        <end position="41"/>
    </location>
</feature>